<protein>
    <submittedName>
        <fullName evidence="3">Uncharacterized protein</fullName>
    </submittedName>
</protein>
<keyword evidence="2" id="KW-0472">Membrane</keyword>
<keyword evidence="2" id="KW-0812">Transmembrane</keyword>
<proteinExistence type="predicted"/>
<name>A0A137PEJ3_CONC2</name>
<evidence type="ECO:0000256" key="1">
    <source>
        <dbReference type="SAM" id="MobiDB-lite"/>
    </source>
</evidence>
<accession>A0A137PEJ3</accession>
<evidence type="ECO:0000256" key="2">
    <source>
        <dbReference type="SAM" id="Phobius"/>
    </source>
</evidence>
<evidence type="ECO:0000313" key="3">
    <source>
        <dbReference type="EMBL" id="KXN73419.1"/>
    </source>
</evidence>
<reference evidence="3 4" key="1">
    <citation type="journal article" date="2015" name="Genome Biol. Evol.">
        <title>Phylogenomic analyses indicate that early fungi evolved digesting cell walls of algal ancestors of land plants.</title>
        <authorList>
            <person name="Chang Y."/>
            <person name="Wang S."/>
            <person name="Sekimoto S."/>
            <person name="Aerts A.L."/>
            <person name="Choi C."/>
            <person name="Clum A."/>
            <person name="LaButti K.M."/>
            <person name="Lindquist E.A."/>
            <person name="Yee Ngan C."/>
            <person name="Ohm R.A."/>
            <person name="Salamov A.A."/>
            <person name="Grigoriev I.V."/>
            <person name="Spatafora J.W."/>
            <person name="Berbee M.L."/>
        </authorList>
    </citation>
    <scope>NUCLEOTIDE SEQUENCE [LARGE SCALE GENOMIC DNA]</scope>
    <source>
        <strain evidence="3 4">NRRL 28638</strain>
    </source>
</reference>
<evidence type="ECO:0000313" key="4">
    <source>
        <dbReference type="Proteomes" id="UP000070444"/>
    </source>
</evidence>
<keyword evidence="4" id="KW-1185">Reference proteome</keyword>
<feature type="region of interest" description="Disordered" evidence="1">
    <location>
        <begin position="224"/>
        <end position="258"/>
    </location>
</feature>
<organism evidence="3 4">
    <name type="scientific">Conidiobolus coronatus (strain ATCC 28846 / CBS 209.66 / NRRL 28638)</name>
    <name type="common">Delacroixia coronata</name>
    <dbReference type="NCBI Taxonomy" id="796925"/>
    <lineage>
        <taxon>Eukaryota</taxon>
        <taxon>Fungi</taxon>
        <taxon>Fungi incertae sedis</taxon>
        <taxon>Zoopagomycota</taxon>
        <taxon>Entomophthoromycotina</taxon>
        <taxon>Entomophthoromycetes</taxon>
        <taxon>Entomophthorales</taxon>
        <taxon>Ancylistaceae</taxon>
        <taxon>Conidiobolus</taxon>
    </lineage>
</organism>
<dbReference type="Proteomes" id="UP000070444">
    <property type="component" value="Unassembled WGS sequence"/>
</dbReference>
<feature type="compositionally biased region" description="Low complexity" evidence="1">
    <location>
        <begin position="228"/>
        <end position="243"/>
    </location>
</feature>
<keyword evidence="2" id="KW-1133">Transmembrane helix</keyword>
<feature type="transmembrane region" description="Helical" evidence="2">
    <location>
        <begin position="105"/>
        <end position="126"/>
    </location>
</feature>
<feature type="transmembrane region" description="Helical" evidence="2">
    <location>
        <begin position="138"/>
        <end position="157"/>
    </location>
</feature>
<dbReference type="EMBL" id="KQ964437">
    <property type="protein sequence ID" value="KXN73419.1"/>
    <property type="molecule type" value="Genomic_DNA"/>
</dbReference>
<gene>
    <name evidence="3" type="ORF">CONCODRAFT_68324</name>
</gene>
<dbReference type="AlphaFoldDB" id="A0A137PEJ3"/>
<sequence>MIWGIIGNGRNTHGSVRLSDVEEPSPSPPQSQPLNVITVVNSTSNQPSLAEPVIVTLQSPSNTPVVPNWRRLIYISNYQAHLKRIIESNSILNLTDFKQNLIYGFYFKILLVSFLAVILVLFFYFLEIFSKDLPTYFFTLKGIIIVLSLAVIMLLIIQLDTRLIKIKDAVREINRNRLDVHSQQTTTTTTTTNYTSYSTLPRYVEACDIPPMYSTVNIPRNSAYIPDSSNSTNSSNETSPSNSIPRAVIRGSNESLIN</sequence>